<gene>
    <name evidence="3" type="ORF">M011DRAFT_468289</name>
</gene>
<dbReference type="InterPro" id="IPR044862">
    <property type="entry name" value="Pro_4_hyd_alph_FE2OG_OXY"/>
</dbReference>
<evidence type="ECO:0000313" key="3">
    <source>
        <dbReference type="EMBL" id="KAF2747006.1"/>
    </source>
</evidence>
<feature type="region of interest" description="Disordered" evidence="1">
    <location>
        <begin position="1"/>
        <end position="30"/>
    </location>
</feature>
<proteinExistence type="predicted"/>
<dbReference type="EMBL" id="MU006575">
    <property type="protein sequence ID" value="KAF2747006.1"/>
    <property type="molecule type" value="Genomic_DNA"/>
</dbReference>
<accession>A0A6A6VAT9</accession>
<protein>
    <recommendedName>
        <fullName evidence="2">Prolyl 4-hydroxylase alpha subunit Fe(2+) 2OG dioxygenase domain-containing protein</fullName>
    </recommendedName>
</protein>
<evidence type="ECO:0000259" key="2">
    <source>
        <dbReference type="Pfam" id="PF13640"/>
    </source>
</evidence>
<dbReference type="PANTHER" id="PTHR33099:SF7">
    <property type="entry name" value="MYND-TYPE DOMAIN-CONTAINING PROTEIN"/>
    <property type="match status" value="1"/>
</dbReference>
<dbReference type="AlphaFoldDB" id="A0A6A6VAT9"/>
<dbReference type="PANTHER" id="PTHR33099">
    <property type="entry name" value="FE2OG DIOXYGENASE DOMAIN-CONTAINING PROTEIN"/>
    <property type="match status" value="1"/>
</dbReference>
<dbReference type="Gene3D" id="2.60.120.620">
    <property type="entry name" value="q2cbj1_9rhob like domain"/>
    <property type="match status" value="1"/>
</dbReference>
<evidence type="ECO:0000313" key="4">
    <source>
        <dbReference type="Proteomes" id="UP000799440"/>
    </source>
</evidence>
<keyword evidence="4" id="KW-1185">Reference proteome</keyword>
<reference evidence="3" key="1">
    <citation type="journal article" date="2020" name="Stud. Mycol.">
        <title>101 Dothideomycetes genomes: a test case for predicting lifestyles and emergence of pathogens.</title>
        <authorList>
            <person name="Haridas S."/>
            <person name="Albert R."/>
            <person name="Binder M."/>
            <person name="Bloem J."/>
            <person name="Labutti K."/>
            <person name="Salamov A."/>
            <person name="Andreopoulos B."/>
            <person name="Baker S."/>
            <person name="Barry K."/>
            <person name="Bills G."/>
            <person name="Bluhm B."/>
            <person name="Cannon C."/>
            <person name="Castanera R."/>
            <person name="Culley D."/>
            <person name="Daum C."/>
            <person name="Ezra D."/>
            <person name="Gonzalez J."/>
            <person name="Henrissat B."/>
            <person name="Kuo A."/>
            <person name="Liang C."/>
            <person name="Lipzen A."/>
            <person name="Lutzoni F."/>
            <person name="Magnuson J."/>
            <person name="Mondo S."/>
            <person name="Nolan M."/>
            <person name="Ohm R."/>
            <person name="Pangilinan J."/>
            <person name="Park H.-J."/>
            <person name="Ramirez L."/>
            <person name="Alfaro M."/>
            <person name="Sun H."/>
            <person name="Tritt A."/>
            <person name="Yoshinaga Y."/>
            <person name="Zwiers L.-H."/>
            <person name="Turgeon B."/>
            <person name="Goodwin S."/>
            <person name="Spatafora J."/>
            <person name="Crous P."/>
            <person name="Grigoriev I."/>
        </authorList>
    </citation>
    <scope>NUCLEOTIDE SEQUENCE</scope>
    <source>
        <strain evidence="3">CBS 119925</strain>
    </source>
</reference>
<name>A0A6A6VAT9_9PLEO</name>
<dbReference type="Proteomes" id="UP000799440">
    <property type="component" value="Unassembled WGS sequence"/>
</dbReference>
<evidence type="ECO:0000256" key="1">
    <source>
        <dbReference type="SAM" id="MobiDB-lite"/>
    </source>
</evidence>
<dbReference type="OrthoDB" id="27483at2759"/>
<sequence>MDTDMDDSDVAVTTPNSTISEDDSDDSGSTTSTHDALRWRLWQCLETAKHDGTFYYLERLETYVNPGLYIHKLGQVGLPTARRDAAAMAKVSKKAPFGKGSETLVDLSVRKTFELDSSEFECQHPAWQAFLDSVVLSAAESMGVKVKMRAERYKLLLYEEGAFFKSHHDSENVPGMFGTFVKCLPSEHTGGDVHVSHGNEKILLRTSDNLKFDMSALAWYSEVHHRVEPVTSGYRAVLTFNLVQDQKLPRQTAAALDETL</sequence>
<organism evidence="3 4">
    <name type="scientific">Sporormia fimetaria CBS 119925</name>
    <dbReference type="NCBI Taxonomy" id="1340428"/>
    <lineage>
        <taxon>Eukaryota</taxon>
        <taxon>Fungi</taxon>
        <taxon>Dikarya</taxon>
        <taxon>Ascomycota</taxon>
        <taxon>Pezizomycotina</taxon>
        <taxon>Dothideomycetes</taxon>
        <taxon>Pleosporomycetidae</taxon>
        <taxon>Pleosporales</taxon>
        <taxon>Sporormiaceae</taxon>
        <taxon>Sporormia</taxon>
    </lineage>
</organism>
<dbReference type="Pfam" id="PF13640">
    <property type="entry name" value="2OG-FeII_Oxy_3"/>
    <property type="match status" value="1"/>
</dbReference>
<feature type="domain" description="Prolyl 4-hydroxylase alpha subunit Fe(2+) 2OG dioxygenase" evidence="2">
    <location>
        <begin position="154"/>
        <end position="241"/>
    </location>
</feature>